<name>A0A0C3JE06_PISTI</name>
<gene>
    <name evidence="1" type="ORF">M404DRAFT_33803</name>
</gene>
<dbReference type="EMBL" id="KN832059">
    <property type="protein sequence ID" value="KIN95841.1"/>
    <property type="molecule type" value="Genomic_DNA"/>
</dbReference>
<dbReference type="InParanoid" id="A0A0C3JE06"/>
<proteinExistence type="predicted"/>
<organism evidence="1 2">
    <name type="scientific">Pisolithus tinctorius Marx 270</name>
    <dbReference type="NCBI Taxonomy" id="870435"/>
    <lineage>
        <taxon>Eukaryota</taxon>
        <taxon>Fungi</taxon>
        <taxon>Dikarya</taxon>
        <taxon>Basidiomycota</taxon>
        <taxon>Agaricomycotina</taxon>
        <taxon>Agaricomycetes</taxon>
        <taxon>Agaricomycetidae</taxon>
        <taxon>Boletales</taxon>
        <taxon>Sclerodermatineae</taxon>
        <taxon>Pisolithaceae</taxon>
        <taxon>Pisolithus</taxon>
    </lineage>
</organism>
<keyword evidence="2" id="KW-1185">Reference proteome</keyword>
<dbReference type="HOGENOM" id="CLU_1210251_0_0_1"/>
<dbReference type="AlphaFoldDB" id="A0A0C3JE06"/>
<evidence type="ECO:0000313" key="2">
    <source>
        <dbReference type="Proteomes" id="UP000054217"/>
    </source>
</evidence>
<dbReference type="OrthoDB" id="2621152at2759"/>
<dbReference type="Proteomes" id="UP000054217">
    <property type="component" value="Unassembled WGS sequence"/>
</dbReference>
<protein>
    <submittedName>
        <fullName evidence="1">Uncharacterized protein</fullName>
    </submittedName>
</protein>
<sequence length="229" mass="26321">MDTDITLELPVQPPSDNTRFLAEDISNPQVPILEDQLDVLFRAEQHQLQQKFTHLCSTWMGHDLSDEEKWEMEVHGFEEAERSLCQIADLDTFYDPFAAIGLQRFAAQPRYLAQQSVMDMIFMNMSCRIDTAIWHLVQLLTMAKWPANWYHNLCIDMSTLDCLIPIAVTQNCYRLPFPMSGADVRYLLARYGITAAVDSAPAGRWRVCASVVVDSCIELCKRLVRFVLR</sequence>
<reference evidence="1 2" key="1">
    <citation type="submission" date="2014-04" db="EMBL/GenBank/DDBJ databases">
        <authorList>
            <consortium name="DOE Joint Genome Institute"/>
            <person name="Kuo A."/>
            <person name="Kohler A."/>
            <person name="Costa M.D."/>
            <person name="Nagy L.G."/>
            <person name="Floudas D."/>
            <person name="Copeland A."/>
            <person name="Barry K.W."/>
            <person name="Cichocki N."/>
            <person name="Veneault-Fourrey C."/>
            <person name="LaButti K."/>
            <person name="Lindquist E.A."/>
            <person name="Lipzen A."/>
            <person name="Lundell T."/>
            <person name="Morin E."/>
            <person name="Murat C."/>
            <person name="Sun H."/>
            <person name="Tunlid A."/>
            <person name="Henrissat B."/>
            <person name="Grigoriev I.V."/>
            <person name="Hibbett D.S."/>
            <person name="Martin F."/>
            <person name="Nordberg H.P."/>
            <person name="Cantor M.N."/>
            <person name="Hua S.X."/>
        </authorList>
    </citation>
    <scope>NUCLEOTIDE SEQUENCE [LARGE SCALE GENOMIC DNA]</scope>
    <source>
        <strain evidence="1 2">Marx 270</strain>
    </source>
</reference>
<evidence type="ECO:0000313" key="1">
    <source>
        <dbReference type="EMBL" id="KIN95841.1"/>
    </source>
</evidence>
<reference evidence="2" key="2">
    <citation type="submission" date="2015-01" db="EMBL/GenBank/DDBJ databases">
        <title>Evolutionary Origins and Diversification of the Mycorrhizal Mutualists.</title>
        <authorList>
            <consortium name="DOE Joint Genome Institute"/>
            <consortium name="Mycorrhizal Genomics Consortium"/>
            <person name="Kohler A."/>
            <person name="Kuo A."/>
            <person name="Nagy L.G."/>
            <person name="Floudas D."/>
            <person name="Copeland A."/>
            <person name="Barry K.W."/>
            <person name="Cichocki N."/>
            <person name="Veneault-Fourrey C."/>
            <person name="LaButti K."/>
            <person name="Lindquist E.A."/>
            <person name="Lipzen A."/>
            <person name="Lundell T."/>
            <person name="Morin E."/>
            <person name="Murat C."/>
            <person name="Riley R."/>
            <person name="Ohm R."/>
            <person name="Sun H."/>
            <person name="Tunlid A."/>
            <person name="Henrissat B."/>
            <person name="Grigoriev I.V."/>
            <person name="Hibbett D.S."/>
            <person name="Martin F."/>
        </authorList>
    </citation>
    <scope>NUCLEOTIDE SEQUENCE [LARGE SCALE GENOMIC DNA]</scope>
    <source>
        <strain evidence="2">Marx 270</strain>
    </source>
</reference>
<accession>A0A0C3JE06</accession>